<protein>
    <submittedName>
        <fullName evidence="2">Uncharacterized protein</fullName>
    </submittedName>
</protein>
<evidence type="ECO:0000256" key="1">
    <source>
        <dbReference type="SAM" id="Phobius"/>
    </source>
</evidence>
<dbReference type="Proteomes" id="UP000236910">
    <property type="component" value="Unassembled WGS sequence"/>
</dbReference>
<keyword evidence="1" id="KW-1133">Transmembrane helix</keyword>
<keyword evidence="1" id="KW-0812">Transmembrane</keyword>
<feature type="transmembrane region" description="Helical" evidence="1">
    <location>
        <begin position="12"/>
        <end position="31"/>
    </location>
</feature>
<feature type="transmembrane region" description="Helical" evidence="1">
    <location>
        <begin position="43"/>
        <end position="61"/>
    </location>
</feature>
<organism evidence="2 3">
    <name type="scientific">Caldisericum exile</name>
    <dbReference type="NCBI Taxonomy" id="693075"/>
    <lineage>
        <taxon>Bacteria</taxon>
        <taxon>Pseudomonadati</taxon>
        <taxon>Caldisericota/Cryosericota group</taxon>
        <taxon>Caldisericota</taxon>
        <taxon>Caldisericia</taxon>
        <taxon>Caldisericales</taxon>
        <taxon>Caldisericaceae</taxon>
        <taxon>Caldisericum</taxon>
    </lineage>
</organism>
<keyword evidence="1" id="KW-0472">Membrane</keyword>
<proteinExistence type="predicted"/>
<evidence type="ECO:0000313" key="3">
    <source>
        <dbReference type="Proteomes" id="UP000236910"/>
    </source>
</evidence>
<reference evidence="2 3" key="1">
    <citation type="submission" date="2018-01" db="EMBL/GenBank/DDBJ databases">
        <title>Metagenomic assembled genomes from two thermal pools in the Uzon Caldera, Kamchatka, Russia.</title>
        <authorList>
            <person name="Wilkins L."/>
            <person name="Ettinger C."/>
        </authorList>
    </citation>
    <scope>NUCLEOTIDE SEQUENCE [LARGE SCALE GENOMIC DNA]</scope>
    <source>
        <strain evidence="2">ARK-10</strain>
    </source>
</reference>
<gene>
    <name evidence="2" type="ORF">C0175_06205</name>
</gene>
<feature type="transmembrane region" description="Helical" evidence="1">
    <location>
        <begin position="93"/>
        <end position="114"/>
    </location>
</feature>
<comment type="caution">
    <text evidence="2">The sequence shown here is derived from an EMBL/GenBank/DDBJ whole genome shotgun (WGS) entry which is preliminary data.</text>
</comment>
<sequence length="118" mass="13421">MIKQTIKILTSCFAVAFVLASITFLITYIIYGPNLISLLNTYFFEGSLLIVISGILSLGNLGEKVPLSKIYFQILKPLFKETKLDQNLGLNSWLLLFLTGLYIYGFMFLIHIIFKPTF</sequence>
<dbReference type="EMBL" id="PNIX01000351">
    <property type="protein sequence ID" value="PMP81068.1"/>
    <property type="molecule type" value="Genomic_DNA"/>
</dbReference>
<evidence type="ECO:0000313" key="2">
    <source>
        <dbReference type="EMBL" id="PMP81068.1"/>
    </source>
</evidence>
<accession>A0A2J6X461</accession>
<name>A0A2J6X461_9BACT</name>
<dbReference type="AlphaFoldDB" id="A0A2J6X461"/>